<protein>
    <submittedName>
        <fullName evidence="1">Uncharacterized protein</fullName>
    </submittedName>
</protein>
<reference evidence="1" key="1">
    <citation type="submission" date="2015-11" db="EMBL/GenBank/DDBJ databases">
        <title>De novo transcriptome assembly of four potential Pierce s Disease insect vectors from Arizona vineyards.</title>
        <authorList>
            <person name="Tassone E.E."/>
        </authorList>
    </citation>
    <scope>NUCLEOTIDE SEQUENCE</scope>
</reference>
<gene>
    <name evidence="1" type="ORF">g.376</name>
</gene>
<feature type="non-terminal residue" evidence="1">
    <location>
        <position position="1"/>
    </location>
</feature>
<name>A0A1B6KJN3_9HEMI</name>
<organism evidence="1">
    <name type="scientific">Graphocephala atropunctata</name>
    <dbReference type="NCBI Taxonomy" id="36148"/>
    <lineage>
        <taxon>Eukaryota</taxon>
        <taxon>Metazoa</taxon>
        <taxon>Ecdysozoa</taxon>
        <taxon>Arthropoda</taxon>
        <taxon>Hexapoda</taxon>
        <taxon>Insecta</taxon>
        <taxon>Pterygota</taxon>
        <taxon>Neoptera</taxon>
        <taxon>Paraneoptera</taxon>
        <taxon>Hemiptera</taxon>
        <taxon>Auchenorrhyncha</taxon>
        <taxon>Membracoidea</taxon>
        <taxon>Cicadellidae</taxon>
        <taxon>Cicadellinae</taxon>
        <taxon>Cicadellini</taxon>
        <taxon>Graphocephala</taxon>
    </lineage>
</organism>
<evidence type="ECO:0000313" key="1">
    <source>
        <dbReference type="EMBL" id="JAT11667.1"/>
    </source>
</evidence>
<dbReference type="AlphaFoldDB" id="A0A1B6KJN3"/>
<proteinExistence type="predicted"/>
<accession>A0A1B6KJN3</accession>
<dbReference type="EMBL" id="GEBQ01028310">
    <property type="protein sequence ID" value="JAT11667.1"/>
    <property type="molecule type" value="Transcribed_RNA"/>
</dbReference>
<sequence length="131" mass="15499">YLSIPNRTEYWHNRTQHYFSKKGCFKILSEVSSMALAKDKNKLKWEPTHKIKPADGIKSSDFAHTKPFVPSYEHEERPQMGLLMSNEYARMWQREKEEHDRPVAADTKYLPKKCVIRGLNKKKQHLKGVKK</sequence>